<feature type="compositionally biased region" description="Low complexity" evidence="1">
    <location>
        <begin position="368"/>
        <end position="378"/>
    </location>
</feature>
<feature type="compositionally biased region" description="Polar residues" evidence="1">
    <location>
        <begin position="594"/>
        <end position="604"/>
    </location>
</feature>
<dbReference type="KEGG" id="hazt:108673376"/>
<name>A0A8B7NSJ3_HYAAZ</name>
<feature type="region of interest" description="Disordered" evidence="1">
    <location>
        <begin position="589"/>
        <end position="652"/>
    </location>
</feature>
<feature type="compositionally biased region" description="Basic and acidic residues" evidence="1">
    <location>
        <begin position="254"/>
        <end position="272"/>
    </location>
</feature>
<feature type="region of interest" description="Disordered" evidence="1">
    <location>
        <begin position="733"/>
        <end position="760"/>
    </location>
</feature>
<keyword evidence="2" id="KW-1185">Reference proteome</keyword>
<sequence length="828" mass="91452">MDKATKAIRRSGTKLRGLSSRHSSLQVLIGQLGDMRTTCKGFISAQQTAADDLSRWTNECDNRAMQDVCAYLAELSLLWSEVQKEFADRLREYRTQFELILEGERHVDQSRELYSIREQREIKCRKELAKCSIKGAEEVKLYEERVVQAEKGKDLAYLEVVDRIKENETVKLIRFREGLRKISAAYVTLGQHCQAVFSAYNSVACTLPDVHNKDLQDIRYTGNREAAAFVQRAKEQVLGHSFDRDAAAAPSSAESEKLRVNMPDEGRPDLPPKRNPGKQSESQTCLGGTHNSSSARHHDPPPSYSAVMEQDSAAVEGACGITRNVRSNVVPSSDDLGFPDQPIQISYPSYLNSRSRTSYPSFIPPASAPVSSHSSAPVQDNNTVDTSHTHRALARSVSDRRSLATTRSYVHPILRRQESDSARPSSTHEDYPLTRNETQMGSVGLRKTQKKLSLRSISYAAGNTITGLLGLNTKTNARYEPGIATDSDDYESYNFSSGLESSSHPSDDNYRRTNHGDVHGILTQDLDRDNGHAERNSNSQTERDKNTHFRRSGDTKCINESQEKSRALSAKFGLKIPISEMCREELEEHDCNGDSLSSLRTNTVVRPVEDPSQVSGRTLQSGNSKKKKSRANNKNSGENLSSEKFEISSESTASSLENIGRSLYLDKENQSKRRAKTGDLNDLNRNLMDLNVSSENIEMDPKIHNNINASYSGFNGNPFNAALSQHQLFSPSVGSDTVNSAPQSLPGAKKSHSSPTINLDLNPKLPVASRVADDPCTIAPSGGKLADLDGDLASLAKARPPKNTNPFYNMPNSDESETDTSNSASCQR</sequence>
<feature type="compositionally biased region" description="Polar residues" evidence="1">
    <location>
        <begin position="802"/>
        <end position="828"/>
    </location>
</feature>
<organism evidence="2 3">
    <name type="scientific">Hyalella azteca</name>
    <name type="common">Amphipod</name>
    <dbReference type="NCBI Taxonomy" id="294128"/>
    <lineage>
        <taxon>Eukaryota</taxon>
        <taxon>Metazoa</taxon>
        <taxon>Ecdysozoa</taxon>
        <taxon>Arthropoda</taxon>
        <taxon>Crustacea</taxon>
        <taxon>Multicrustacea</taxon>
        <taxon>Malacostraca</taxon>
        <taxon>Eumalacostraca</taxon>
        <taxon>Peracarida</taxon>
        <taxon>Amphipoda</taxon>
        <taxon>Senticaudata</taxon>
        <taxon>Talitrida</taxon>
        <taxon>Talitroidea</taxon>
        <taxon>Hyalellidae</taxon>
        <taxon>Hyalella</taxon>
    </lineage>
</organism>
<dbReference type="GeneID" id="108673376"/>
<evidence type="ECO:0000313" key="2">
    <source>
        <dbReference type="Proteomes" id="UP000694843"/>
    </source>
</evidence>
<reference evidence="3" key="1">
    <citation type="submission" date="2025-08" db="UniProtKB">
        <authorList>
            <consortium name="RefSeq"/>
        </authorList>
    </citation>
    <scope>IDENTIFICATION</scope>
    <source>
        <tissue evidence="3">Whole organism</tissue>
    </source>
</reference>
<accession>A0A8B7NSJ3</accession>
<gene>
    <name evidence="3" type="primary">LOC108673376</name>
</gene>
<protein>
    <submittedName>
        <fullName evidence="3">Uncharacterized protein LOC108673376</fullName>
    </submittedName>
</protein>
<feature type="region of interest" description="Disordered" evidence="1">
    <location>
        <begin position="796"/>
        <end position="828"/>
    </location>
</feature>
<evidence type="ECO:0000313" key="3">
    <source>
        <dbReference type="RefSeq" id="XP_018016682.1"/>
    </source>
</evidence>
<dbReference type="Proteomes" id="UP000694843">
    <property type="component" value="Unplaced"/>
</dbReference>
<feature type="compositionally biased region" description="Basic and acidic residues" evidence="1">
    <location>
        <begin position="415"/>
        <end position="432"/>
    </location>
</feature>
<feature type="region of interest" description="Disordered" evidence="1">
    <location>
        <begin position="245"/>
        <end position="309"/>
    </location>
</feature>
<dbReference type="InterPro" id="IPR027267">
    <property type="entry name" value="AH/BAR_dom_sf"/>
</dbReference>
<feature type="region of interest" description="Disordered" evidence="1">
    <location>
        <begin position="362"/>
        <end position="447"/>
    </location>
</feature>
<feature type="compositionally biased region" description="Polar residues" evidence="1">
    <location>
        <begin position="494"/>
        <end position="504"/>
    </location>
</feature>
<proteinExistence type="predicted"/>
<feature type="compositionally biased region" description="Polar residues" evidence="1">
    <location>
        <begin position="277"/>
        <end position="294"/>
    </location>
</feature>
<dbReference type="Gene3D" id="1.20.1270.60">
    <property type="entry name" value="Arfaptin homology (AH) domain/BAR domain"/>
    <property type="match status" value="1"/>
</dbReference>
<feature type="compositionally biased region" description="Basic and acidic residues" evidence="1">
    <location>
        <begin position="525"/>
        <end position="554"/>
    </location>
</feature>
<feature type="compositionally biased region" description="Polar residues" evidence="1">
    <location>
        <begin position="733"/>
        <end position="743"/>
    </location>
</feature>
<dbReference type="AlphaFoldDB" id="A0A8B7NSJ3"/>
<evidence type="ECO:0000256" key="1">
    <source>
        <dbReference type="SAM" id="MobiDB-lite"/>
    </source>
</evidence>
<dbReference type="OrthoDB" id="5803434at2759"/>
<feature type="compositionally biased region" description="Basic and acidic residues" evidence="1">
    <location>
        <begin position="505"/>
        <end position="518"/>
    </location>
</feature>
<dbReference type="RefSeq" id="XP_018016682.1">
    <property type="nucleotide sequence ID" value="XM_018161193.2"/>
</dbReference>
<feature type="region of interest" description="Disordered" evidence="1">
    <location>
        <begin position="494"/>
        <end position="564"/>
    </location>
</feature>